<gene>
    <name evidence="2" type="ORF">ACFW6T_27800</name>
</gene>
<feature type="region of interest" description="Disordered" evidence="1">
    <location>
        <begin position="110"/>
        <end position="131"/>
    </location>
</feature>
<evidence type="ECO:0000313" key="2">
    <source>
        <dbReference type="EMBL" id="MFE1355786.1"/>
    </source>
</evidence>
<evidence type="ECO:0008006" key="4">
    <source>
        <dbReference type="Google" id="ProtNLM"/>
    </source>
</evidence>
<dbReference type="EMBL" id="JBHYPX010000068">
    <property type="protein sequence ID" value="MFE1355786.1"/>
    <property type="molecule type" value="Genomic_DNA"/>
</dbReference>
<dbReference type="Proteomes" id="UP001599542">
    <property type="component" value="Unassembled WGS sequence"/>
</dbReference>
<evidence type="ECO:0000256" key="1">
    <source>
        <dbReference type="SAM" id="MobiDB-lite"/>
    </source>
</evidence>
<sequence length="131" mass="14288">MLTTPTAPGRHHVCPPCRASYKRKGATALCPRCRGPLIDAGRHLQVPRRRDAAAWRALTALLHAGVRFDSGSCDCGPGWRPRTPREVRERLAASLGTGLPVARALTTRDAADLAGQRRAARQVPRVSRPQR</sequence>
<organism evidence="2 3">
    <name type="scientific">Kitasatospora phosalacinea</name>
    <dbReference type="NCBI Taxonomy" id="2065"/>
    <lineage>
        <taxon>Bacteria</taxon>
        <taxon>Bacillati</taxon>
        <taxon>Actinomycetota</taxon>
        <taxon>Actinomycetes</taxon>
        <taxon>Kitasatosporales</taxon>
        <taxon>Streptomycetaceae</taxon>
        <taxon>Kitasatospora</taxon>
    </lineage>
</organism>
<protein>
    <recommendedName>
        <fullName evidence="4">Deoxyxylulose-5-phosphate synthase</fullName>
    </recommendedName>
</protein>
<evidence type="ECO:0000313" key="3">
    <source>
        <dbReference type="Proteomes" id="UP001599542"/>
    </source>
</evidence>
<reference evidence="2 3" key="1">
    <citation type="submission" date="2024-09" db="EMBL/GenBank/DDBJ databases">
        <title>The Natural Products Discovery Center: Release of the First 8490 Sequenced Strains for Exploring Actinobacteria Biosynthetic Diversity.</title>
        <authorList>
            <person name="Kalkreuter E."/>
            <person name="Kautsar S.A."/>
            <person name="Yang D."/>
            <person name="Bader C.D."/>
            <person name="Teijaro C.N."/>
            <person name="Fluegel L."/>
            <person name="Davis C.M."/>
            <person name="Simpson J.R."/>
            <person name="Lauterbach L."/>
            <person name="Steele A.D."/>
            <person name="Gui C."/>
            <person name="Meng S."/>
            <person name="Li G."/>
            <person name="Viehrig K."/>
            <person name="Ye F."/>
            <person name="Su P."/>
            <person name="Kiefer A.F."/>
            <person name="Nichols A."/>
            <person name="Cepeda A.J."/>
            <person name="Yan W."/>
            <person name="Fan B."/>
            <person name="Jiang Y."/>
            <person name="Adhikari A."/>
            <person name="Zheng C.-J."/>
            <person name="Schuster L."/>
            <person name="Cowan T.M."/>
            <person name="Smanski M.J."/>
            <person name="Chevrette M.G."/>
            <person name="De Carvalho L.P.S."/>
            <person name="Shen B."/>
        </authorList>
    </citation>
    <scope>NUCLEOTIDE SEQUENCE [LARGE SCALE GENOMIC DNA]</scope>
    <source>
        <strain evidence="2 3">NPDC058753</strain>
    </source>
</reference>
<proteinExistence type="predicted"/>
<dbReference type="RefSeq" id="WP_380321004.1">
    <property type="nucleotide sequence ID" value="NZ_JBHYPW010000013.1"/>
</dbReference>
<name>A0ABW6GSU4_9ACTN</name>
<keyword evidence="3" id="KW-1185">Reference proteome</keyword>
<accession>A0ABW6GSU4</accession>
<comment type="caution">
    <text evidence="2">The sequence shown here is derived from an EMBL/GenBank/DDBJ whole genome shotgun (WGS) entry which is preliminary data.</text>
</comment>